<dbReference type="Proteomes" id="UP000674938">
    <property type="component" value="Unassembled WGS sequence"/>
</dbReference>
<gene>
    <name evidence="2" type="ORF">I6N95_15980</name>
</gene>
<feature type="transmembrane region" description="Helical" evidence="1">
    <location>
        <begin position="81"/>
        <end position="101"/>
    </location>
</feature>
<sequence length="132" mass="14718">MIKKLLATICSTIFALNSLLHATLILGAPLGEYVLGGQHVVFPLEMRLISLLLMFLWAYVAYAYLQQGNIMKKSTQKTRTIIILSTIFMIFAIFSNGFITTSKKERALMTPLAIVTSLSSLTLLYLTKKEPS</sequence>
<organism evidence="2 3">
    <name type="scientific">Vagococcus allomyrinae</name>
    <dbReference type="NCBI Taxonomy" id="2794353"/>
    <lineage>
        <taxon>Bacteria</taxon>
        <taxon>Bacillati</taxon>
        <taxon>Bacillota</taxon>
        <taxon>Bacilli</taxon>
        <taxon>Lactobacillales</taxon>
        <taxon>Enterococcaceae</taxon>
        <taxon>Vagococcus</taxon>
    </lineage>
</organism>
<dbReference type="EMBL" id="JAEEGA010000010">
    <property type="protein sequence ID" value="MBP1042518.1"/>
    <property type="molecule type" value="Genomic_DNA"/>
</dbReference>
<feature type="transmembrane region" description="Helical" evidence="1">
    <location>
        <begin position="46"/>
        <end position="65"/>
    </location>
</feature>
<evidence type="ECO:0000313" key="2">
    <source>
        <dbReference type="EMBL" id="MBP1042518.1"/>
    </source>
</evidence>
<keyword evidence="1" id="KW-1133">Transmembrane helix</keyword>
<accession>A0A940PGL5</accession>
<keyword evidence="1" id="KW-0472">Membrane</keyword>
<comment type="caution">
    <text evidence="2">The sequence shown here is derived from an EMBL/GenBank/DDBJ whole genome shotgun (WGS) entry which is preliminary data.</text>
</comment>
<feature type="transmembrane region" description="Helical" evidence="1">
    <location>
        <begin position="107"/>
        <end position="126"/>
    </location>
</feature>
<dbReference type="AlphaFoldDB" id="A0A940PGL5"/>
<protein>
    <submittedName>
        <fullName evidence="2">Uncharacterized protein</fullName>
    </submittedName>
</protein>
<keyword evidence="3" id="KW-1185">Reference proteome</keyword>
<evidence type="ECO:0000313" key="3">
    <source>
        <dbReference type="Proteomes" id="UP000674938"/>
    </source>
</evidence>
<reference evidence="2" key="1">
    <citation type="submission" date="2020-12" db="EMBL/GenBank/DDBJ databases">
        <title>Vagococcus allomyrinae sp. nov. and Enterococcus lavae sp. nov., isolated from the larvae of Allomyrina dichotoma.</title>
        <authorList>
            <person name="Lee S.D."/>
        </authorList>
    </citation>
    <scope>NUCLEOTIDE SEQUENCE</scope>
    <source>
        <strain evidence="2">BWB3-3</strain>
    </source>
</reference>
<dbReference type="RefSeq" id="WP_209529773.1">
    <property type="nucleotide sequence ID" value="NZ_JAEEGA010000010.1"/>
</dbReference>
<keyword evidence="1" id="KW-0812">Transmembrane</keyword>
<proteinExistence type="predicted"/>
<evidence type="ECO:0000256" key="1">
    <source>
        <dbReference type="SAM" id="Phobius"/>
    </source>
</evidence>
<name>A0A940PGL5_9ENTE</name>